<keyword evidence="5" id="KW-1185">Reference proteome</keyword>
<organism evidence="4 5">
    <name type="scientific">Musa balbisiana</name>
    <name type="common">Banana</name>
    <dbReference type="NCBI Taxonomy" id="52838"/>
    <lineage>
        <taxon>Eukaryota</taxon>
        <taxon>Viridiplantae</taxon>
        <taxon>Streptophyta</taxon>
        <taxon>Embryophyta</taxon>
        <taxon>Tracheophyta</taxon>
        <taxon>Spermatophyta</taxon>
        <taxon>Magnoliopsida</taxon>
        <taxon>Liliopsida</taxon>
        <taxon>Zingiberales</taxon>
        <taxon>Musaceae</taxon>
        <taxon>Musa</taxon>
    </lineage>
</organism>
<dbReference type="STRING" id="52838.A0A4S8JFA2"/>
<evidence type="ECO:0000256" key="1">
    <source>
        <dbReference type="ARBA" id="ARBA00022468"/>
    </source>
</evidence>
<dbReference type="InterPro" id="IPR000195">
    <property type="entry name" value="Rab-GAP-TBC_dom"/>
</dbReference>
<dbReference type="PANTHER" id="PTHR22957:SF337">
    <property type="entry name" value="TBC1 DOMAIN FAMILY MEMBER 5"/>
    <property type="match status" value="1"/>
</dbReference>
<dbReference type="Proteomes" id="UP000317650">
    <property type="component" value="Chromosome 7"/>
</dbReference>
<dbReference type="PROSITE" id="PS50086">
    <property type="entry name" value="TBC_RABGAP"/>
    <property type="match status" value="1"/>
</dbReference>
<reference evidence="4 5" key="1">
    <citation type="journal article" date="2019" name="Nat. Plants">
        <title>Genome sequencing of Musa balbisiana reveals subgenome evolution and function divergence in polyploid bananas.</title>
        <authorList>
            <person name="Yao X."/>
        </authorList>
    </citation>
    <scope>NUCLEOTIDE SEQUENCE [LARGE SCALE GENOMIC DNA]</scope>
    <source>
        <strain evidence="5">cv. DH-PKW</strain>
        <tissue evidence="4">Leaves</tissue>
    </source>
</reference>
<feature type="domain" description="Rab-GAP TBC" evidence="3">
    <location>
        <begin position="14"/>
        <end position="353"/>
    </location>
</feature>
<dbReference type="Gene3D" id="1.10.472.80">
    <property type="entry name" value="Ypt/Rab-GAP domain of gyp1p, domain 3"/>
    <property type="match status" value="1"/>
</dbReference>
<protein>
    <recommendedName>
        <fullName evidence="3">Rab-GAP TBC domain-containing protein</fullName>
    </recommendedName>
</protein>
<feature type="region of interest" description="Disordered" evidence="2">
    <location>
        <begin position="700"/>
        <end position="737"/>
    </location>
</feature>
<sequence>MEPSLLGSSSTSQKRFPKLRGVRWRIDLGVLPSSLSASIDDLRFAAADARRKYASLRRRMLMDFHLPRDVDRSPDLTMDNPLSQNPDSTWSRFFKNVELEKLIDQDLSQLHRAHDTYMPNYVEENVIIVVSPAPRVWISTRQKSFTNADTNTVTEMHELLTPLVYVLLVDLDHLSQVQKAYESHFSEFDEMSFLELNQVSDNRFTRSISGGMEIEKEGNQNGIAKVHSIDELDPDTKEILLLSDSYGAEGELGVLLSERFLEHDAYSMFDSLMNGARGVVAMADLFSSSPVVFEVSSSFYYLLSMVDSSLHSHLVELGVEPQYFALRWLRVLFGREFDFADLLMIWDELFSSPNSICIDKDAKYRFKILCAPRGAFIASMAVAMLLHLRSSLLATENATFCLQRILSFPKNPDMKILLEKAKSLEILAIDSNKLLSSSQETSNKNKLAITRGYSLSSGSSSARTPPNQVPDSYWEEKWNLLHKTEETMMRSNGFLDSSGMKFLGERSILSRTESHRSPADGGGRKNKHFSVRHKLLDDFSQDINSVVEHMNSKQSNFLVSNNIESSPLEVNAGNHFMEELNDDNNIRRMTSDCTAEETCLSGECSSIFFMATHHSLSKNKDNDSDKSSIISNSCICDNDQETSIMEELCCKSYNNQLVRDDEVVSAANDEPKSGQEFVSDDRKPLTSKFQWFWKFSSSAEGNLEKGGNQESERSSAAENTKNSCSTPTFVQTSNSQDVSKMGDVGDNKVLGTLKILGQSMLENIQVIETVFQQDRLQSLSLESFSNNILGGKGQATAVSALKELRKISSLLCEILDLAGGCCCSLSSLKTGVLHNYSLAFRDSLSQKKIVMDFQSLKN</sequence>
<evidence type="ECO:0000259" key="3">
    <source>
        <dbReference type="PROSITE" id="PS50086"/>
    </source>
</evidence>
<feature type="compositionally biased region" description="Polar residues" evidence="2">
    <location>
        <begin position="716"/>
        <end position="737"/>
    </location>
</feature>
<evidence type="ECO:0000313" key="4">
    <source>
        <dbReference type="EMBL" id="THU60510.1"/>
    </source>
</evidence>
<proteinExistence type="predicted"/>
<dbReference type="InterPro" id="IPR035969">
    <property type="entry name" value="Rab-GAP_TBC_sf"/>
</dbReference>
<evidence type="ECO:0000313" key="5">
    <source>
        <dbReference type="Proteomes" id="UP000317650"/>
    </source>
</evidence>
<name>A0A4S8JFA2_MUSBA</name>
<evidence type="ECO:0000256" key="2">
    <source>
        <dbReference type="SAM" id="MobiDB-lite"/>
    </source>
</evidence>
<dbReference type="GO" id="GO:0005096">
    <property type="term" value="F:GTPase activator activity"/>
    <property type="evidence" value="ECO:0007669"/>
    <property type="project" value="UniProtKB-KW"/>
</dbReference>
<comment type="caution">
    <text evidence="4">The sequence shown here is derived from an EMBL/GenBank/DDBJ whole genome shotgun (WGS) entry which is preliminary data.</text>
</comment>
<dbReference type="EMBL" id="PYDT01000005">
    <property type="protein sequence ID" value="THU60510.1"/>
    <property type="molecule type" value="Genomic_DNA"/>
</dbReference>
<keyword evidence="1" id="KW-0343">GTPase activation</keyword>
<accession>A0A4S8JFA2</accession>
<dbReference type="PANTHER" id="PTHR22957">
    <property type="entry name" value="TBC1 DOMAIN FAMILY MEMBER GTPASE-ACTIVATING PROTEIN"/>
    <property type="match status" value="1"/>
</dbReference>
<dbReference type="SMART" id="SM00164">
    <property type="entry name" value="TBC"/>
    <property type="match status" value="1"/>
</dbReference>
<dbReference type="AlphaFoldDB" id="A0A4S8JFA2"/>
<dbReference type="Pfam" id="PF00566">
    <property type="entry name" value="RabGAP-TBC"/>
    <property type="match status" value="1"/>
</dbReference>
<gene>
    <name evidence="4" type="ORF">C4D60_Mb07t13540</name>
</gene>
<dbReference type="SUPFAM" id="SSF47923">
    <property type="entry name" value="Ypt/Rab-GAP domain of gyp1p"/>
    <property type="match status" value="2"/>
</dbReference>